<reference evidence="3" key="2">
    <citation type="journal article" date="2022" name="Sci. Total Environ.">
        <title>Prevalence, transmission, and molecular epidemiology of tet(X)-positive bacteria among humans, animals, and environmental niches in China: An epidemiological, and genomic-based study.</title>
        <authorList>
            <person name="Dong N."/>
            <person name="Zeng Y."/>
            <person name="Cai C."/>
            <person name="Sun C."/>
            <person name="Lu J."/>
            <person name="Liu C."/>
            <person name="Zhou H."/>
            <person name="Sun Q."/>
            <person name="Shu L."/>
            <person name="Wang H."/>
            <person name="Wang Y."/>
            <person name="Wang S."/>
            <person name="Wu C."/>
            <person name="Chan E.W."/>
            <person name="Chen G."/>
            <person name="Shen Z."/>
            <person name="Chen S."/>
            <person name="Zhang R."/>
        </authorList>
    </citation>
    <scope>NUCLEOTIDE SEQUENCE</scope>
    <source>
        <strain evidence="3">R655-4</strain>
    </source>
</reference>
<dbReference type="Gene3D" id="3.40.50.2000">
    <property type="entry name" value="Glycogen Phosphorylase B"/>
    <property type="match status" value="2"/>
</dbReference>
<dbReference type="InterPro" id="IPR051199">
    <property type="entry name" value="LPS_LOS_Heptosyltrfase"/>
</dbReference>
<dbReference type="RefSeq" id="WP_286492654.1">
    <property type="nucleotide sequence ID" value="NZ_DAMAKU010000016.1"/>
</dbReference>
<sequence>MSFKQKINVYRRKIMRGLTGGIGKGSLENINKSESIKIERVLINRPNQRLGNTLLITPLVQEIIQFNPKVKIDLFVKGKVAPIVFENYPQIDQIIELPKKPFKDLASYIKVWLKIKRKKYDLVINVDKQSSSGRLSTSFANSKYKLFGDEFIADTTQENQLHQAQYPVYQFRKFLELFEGKERKEVVPQQNIQLSEREIEKGKKMLEEITENSSKKTIAFFTFATGAKCYNEEWWTEFYNLFYPKYAEEYNLIEILPVENISMLTHKLPEYYSKDVREIASVMFNCEVVIAADSGMMHLSSAAPSKTIGLFKSEDFMQRYKPYGEGNAVVLAKDDNQEGVMEALEKIL</sequence>
<dbReference type="GO" id="GO:0008713">
    <property type="term" value="F:ADP-heptose-lipopolysaccharide heptosyltransferase activity"/>
    <property type="evidence" value="ECO:0007669"/>
    <property type="project" value="TreeGrafter"/>
</dbReference>
<reference evidence="3" key="1">
    <citation type="submission" date="2020-06" db="EMBL/GenBank/DDBJ databases">
        <authorList>
            <person name="Dong N."/>
        </authorList>
    </citation>
    <scope>NUCLEOTIDE SEQUENCE</scope>
    <source>
        <strain evidence="3">R655-4</strain>
    </source>
</reference>
<dbReference type="Pfam" id="PF01075">
    <property type="entry name" value="Glyco_transf_9"/>
    <property type="match status" value="1"/>
</dbReference>
<evidence type="ECO:0000313" key="4">
    <source>
        <dbReference type="Proteomes" id="UP001170959"/>
    </source>
</evidence>
<gene>
    <name evidence="3" type="ORF">HX001_07585</name>
</gene>
<evidence type="ECO:0000313" key="3">
    <source>
        <dbReference type="EMBL" id="MDM1072348.1"/>
    </source>
</evidence>
<dbReference type="PANTHER" id="PTHR30160">
    <property type="entry name" value="TETRAACYLDISACCHARIDE 4'-KINASE-RELATED"/>
    <property type="match status" value="1"/>
</dbReference>
<keyword evidence="1" id="KW-0328">Glycosyltransferase</keyword>
<organism evidence="3 4">
    <name type="scientific">Empedobacter brevis</name>
    <dbReference type="NCBI Taxonomy" id="247"/>
    <lineage>
        <taxon>Bacteria</taxon>
        <taxon>Pseudomonadati</taxon>
        <taxon>Bacteroidota</taxon>
        <taxon>Flavobacteriia</taxon>
        <taxon>Flavobacteriales</taxon>
        <taxon>Weeksellaceae</taxon>
        <taxon>Empedobacter</taxon>
    </lineage>
</organism>
<keyword evidence="2" id="KW-0808">Transferase</keyword>
<evidence type="ECO:0000256" key="1">
    <source>
        <dbReference type="ARBA" id="ARBA00022676"/>
    </source>
</evidence>
<name>A0AAJ1QE11_9FLAO</name>
<comment type="caution">
    <text evidence="3">The sequence shown here is derived from an EMBL/GenBank/DDBJ whole genome shotgun (WGS) entry which is preliminary data.</text>
</comment>
<dbReference type="PANTHER" id="PTHR30160:SF7">
    <property type="entry name" value="ADP-HEPTOSE--LPS HEPTOSYLTRANSFERASE 2"/>
    <property type="match status" value="1"/>
</dbReference>
<dbReference type="GO" id="GO:0009244">
    <property type="term" value="P:lipopolysaccharide core region biosynthetic process"/>
    <property type="evidence" value="ECO:0007669"/>
    <property type="project" value="TreeGrafter"/>
</dbReference>
<evidence type="ECO:0000256" key="2">
    <source>
        <dbReference type="ARBA" id="ARBA00022679"/>
    </source>
</evidence>
<dbReference type="SUPFAM" id="SSF53756">
    <property type="entry name" value="UDP-Glycosyltransferase/glycogen phosphorylase"/>
    <property type="match status" value="1"/>
</dbReference>
<dbReference type="Proteomes" id="UP001170959">
    <property type="component" value="Unassembled WGS sequence"/>
</dbReference>
<dbReference type="GO" id="GO:0005829">
    <property type="term" value="C:cytosol"/>
    <property type="evidence" value="ECO:0007669"/>
    <property type="project" value="TreeGrafter"/>
</dbReference>
<proteinExistence type="predicted"/>
<dbReference type="InterPro" id="IPR002201">
    <property type="entry name" value="Glyco_trans_9"/>
</dbReference>
<dbReference type="EMBL" id="JACAGJ010000003">
    <property type="protein sequence ID" value="MDM1072348.1"/>
    <property type="molecule type" value="Genomic_DNA"/>
</dbReference>
<protein>
    <submittedName>
        <fullName evidence="3">Glycosyltransferase family 9 protein</fullName>
    </submittedName>
</protein>
<accession>A0AAJ1QE11</accession>
<dbReference type="CDD" id="cd03789">
    <property type="entry name" value="GT9_LPS_heptosyltransferase"/>
    <property type="match status" value="1"/>
</dbReference>
<dbReference type="AlphaFoldDB" id="A0AAJ1QE11"/>